<dbReference type="InterPro" id="IPR025493">
    <property type="entry name" value="DUF4384"/>
</dbReference>
<dbReference type="Pfam" id="PF00656">
    <property type="entry name" value="Peptidase_C14"/>
    <property type="match status" value="1"/>
</dbReference>
<feature type="transmembrane region" description="Helical" evidence="2">
    <location>
        <begin position="38"/>
        <end position="58"/>
    </location>
</feature>
<dbReference type="STRING" id="872965.SE16_06470"/>
<evidence type="ECO:0000313" key="5">
    <source>
        <dbReference type="EMBL" id="GAP63411.1"/>
    </source>
</evidence>
<reference evidence="7" key="3">
    <citation type="submission" date="2015-08" db="EMBL/GenBank/DDBJ databases">
        <title>Draft Genome Sequence of a Heterotrophic Facultative Anaerobic Bacterium Ardenticatena maritima Strain 110S.</title>
        <authorList>
            <person name="Kawaichi S."/>
            <person name="Yoshida T."/>
            <person name="Sako Y."/>
            <person name="Nakamura R."/>
        </authorList>
    </citation>
    <scope>NUCLEOTIDE SEQUENCE [LARGE SCALE GENOMIC DNA]</scope>
    <source>
        <strain evidence="7">110S</strain>
    </source>
</reference>
<feature type="transmembrane region" description="Helical" evidence="2">
    <location>
        <begin position="64"/>
        <end position="83"/>
    </location>
</feature>
<evidence type="ECO:0000313" key="8">
    <source>
        <dbReference type="Proteomes" id="UP000050502"/>
    </source>
</evidence>
<dbReference type="EMBL" id="LGKN01000004">
    <property type="protein sequence ID" value="KPL88440.1"/>
    <property type="molecule type" value="Genomic_DNA"/>
</dbReference>
<reference evidence="5 7" key="1">
    <citation type="journal article" date="2015" name="Genome Announc.">
        <title>Draft Genome Sequence of a Heterotrophic Facultative Anaerobic Thermophilic Bacterium, Ardenticatena maritima Strain 110ST.</title>
        <authorList>
            <person name="Kawaichi S."/>
            <person name="Yoshida T."/>
            <person name="Sako Y."/>
            <person name="Nakamura R."/>
        </authorList>
    </citation>
    <scope>NUCLEOTIDE SEQUENCE [LARGE SCALE GENOMIC DNA]</scope>
    <source>
        <strain evidence="5 7">110S</strain>
    </source>
</reference>
<dbReference type="RefSeq" id="WP_054493248.1">
    <property type="nucleotide sequence ID" value="NZ_BBZA01000143.1"/>
</dbReference>
<dbReference type="InterPro" id="IPR050452">
    <property type="entry name" value="Metacaspase"/>
</dbReference>
<dbReference type="Proteomes" id="UP000037784">
    <property type="component" value="Unassembled WGS sequence"/>
</dbReference>
<dbReference type="OrthoDB" id="9759662at2"/>
<dbReference type="Proteomes" id="UP000050502">
    <property type="component" value="Unassembled WGS sequence"/>
</dbReference>
<dbReference type="Pfam" id="PF14326">
    <property type="entry name" value="DUF4384"/>
    <property type="match status" value="1"/>
</dbReference>
<evidence type="ECO:0000313" key="7">
    <source>
        <dbReference type="Proteomes" id="UP000037784"/>
    </source>
</evidence>
<feature type="region of interest" description="Disordered" evidence="1">
    <location>
        <begin position="292"/>
        <end position="313"/>
    </location>
</feature>
<keyword evidence="2" id="KW-0812">Transmembrane</keyword>
<proteinExistence type="predicted"/>
<feature type="domain" description="Peptidase C14 caspase" evidence="3">
    <location>
        <begin position="135"/>
        <end position="393"/>
    </location>
</feature>
<dbReference type="Gene3D" id="3.40.50.1460">
    <property type="match status" value="1"/>
</dbReference>
<feature type="compositionally biased region" description="Low complexity" evidence="1">
    <location>
        <begin position="298"/>
        <end position="307"/>
    </location>
</feature>
<dbReference type="GO" id="GO:0005737">
    <property type="term" value="C:cytoplasm"/>
    <property type="evidence" value="ECO:0007669"/>
    <property type="project" value="TreeGrafter"/>
</dbReference>
<keyword evidence="7" id="KW-1185">Reference proteome</keyword>
<feature type="compositionally biased region" description="Basic and acidic residues" evidence="1">
    <location>
        <begin position="217"/>
        <end position="241"/>
    </location>
</feature>
<dbReference type="InterPro" id="IPR011600">
    <property type="entry name" value="Pept_C14_caspase"/>
</dbReference>
<accession>A0A0M8K967</accession>
<dbReference type="GO" id="GO:0006508">
    <property type="term" value="P:proteolysis"/>
    <property type="evidence" value="ECO:0007669"/>
    <property type="project" value="InterPro"/>
</dbReference>
<keyword evidence="2" id="KW-0472">Membrane</keyword>
<name>A0A0M8K967_9CHLR</name>
<dbReference type="PANTHER" id="PTHR48104:SF30">
    <property type="entry name" value="METACASPASE-1"/>
    <property type="match status" value="1"/>
</dbReference>
<dbReference type="InParanoid" id="A0A0M8K967"/>
<gene>
    <name evidence="5" type="ORF">ARMA_1834</name>
    <name evidence="6" type="ORF">SE16_06470</name>
</gene>
<protein>
    <submittedName>
        <fullName evidence="5">Uncharacterized protein</fullName>
    </submittedName>
</protein>
<feature type="region of interest" description="Disordered" evidence="1">
    <location>
        <begin position="215"/>
        <end position="241"/>
    </location>
</feature>
<evidence type="ECO:0000259" key="3">
    <source>
        <dbReference type="Pfam" id="PF00656"/>
    </source>
</evidence>
<keyword evidence="2" id="KW-1133">Transmembrane helix</keyword>
<dbReference type="GO" id="GO:0004197">
    <property type="term" value="F:cysteine-type endopeptidase activity"/>
    <property type="evidence" value="ECO:0007669"/>
    <property type="project" value="InterPro"/>
</dbReference>
<reference evidence="6 8" key="2">
    <citation type="submission" date="2015-07" db="EMBL/GenBank/DDBJ databases">
        <title>Whole genome sequence of Ardenticatena maritima DSM 23922.</title>
        <authorList>
            <person name="Hemp J."/>
            <person name="Ward L.M."/>
            <person name="Pace L.A."/>
            <person name="Fischer W.W."/>
        </authorList>
    </citation>
    <scope>NUCLEOTIDE SEQUENCE [LARGE SCALE GENOMIC DNA]</scope>
    <source>
        <strain evidence="6 8">110S</strain>
    </source>
</reference>
<comment type="caution">
    <text evidence="5">The sequence shown here is derived from an EMBL/GenBank/DDBJ whole genome shotgun (WGS) entry which is preliminary data.</text>
</comment>
<evidence type="ECO:0000256" key="1">
    <source>
        <dbReference type="SAM" id="MobiDB-lite"/>
    </source>
</evidence>
<dbReference type="PATRIC" id="fig|872965.6.peg.1331"/>
<evidence type="ECO:0000313" key="6">
    <source>
        <dbReference type="EMBL" id="KPL88440.1"/>
    </source>
</evidence>
<evidence type="ECO:0000259" key="4">
    <source>
        <dbReference type="Pfam" id="PF14326"/>
    </source>
</evidence>
<dbReference type="PANTHER" id="PTHR48104">
    <property type="entry name" value="METACASPASE-4"/>
    <property type="match status" value="1"/>
</dbReference>
<feature type="domain" description="DUF4384" evidence="4">
    <location>
        <begin position="614"/>
        <end position="690"/>
    </location>
</feature>
<organism evidence="5 7">
    <name type="scientific">Ardenticatena maritima</name>
    <dbReference type="NCBI Taxonomy" id="872965"/>
    <lineage>
        <taxon>Bacteria</taxon>
        <taxon>Bacillati</taxon>
        <taxon>Chloroflexota</taxon>
        <taxon>Ardenticatenia</taxon>
        <taxon>Ardenticatenales</taxon>
        <taxon>Ardenticatenaceae</taxon>
        <taxon>Ardenticatena</taxon>
    </lineage>
</organism>
<sequence length="746" mass="81392">MTSTPPEKAFEAWARRQSYEMQKRAFLRQLQRMQWLEFIAYVLAFAWVLVMFIAFQMGRVGGDVAGIVTAWALLGGAFLAWLTRRQQARVQARLAALDEAYADVAKESPMSNPIDRAVEAGAGFDAGATPRPTTRALLIGIDAYAQPHVPDLQGCVADVLAVRDMLVRRFGVSPEQITLLTNEQATRQNILDAFEQLVARTQPGDRVYVHYSGHGSQMRDVHGDEPDGRDETIVPHDSRDPQGRVFDITDDELFAFVSRLQAKTDDIVLVFDCCHSGSITRETGTVRRVPMDEREPPASTATRSTSAHAEGERGALPMGGGYVLVSGCRAEELSNEYEVPLGDGRTAKFGALTYHLVRALLTLPTDTTWRNLILDVGQQVNALFASQHPVVEGDVERTVFGRQVRPRDAAFTVTEVAGQTLTLDAGAAHGLRPETPLALYAPDVETFADAEPLAKARVQRVEATRATAVQTEGAAVPVGARARPLAPPVEMRLPVVLDESAAMLAESLGAFPWITLTDARSAPSAVFVRMADGRVFLETITGRLLLAPFDAADHAGLHARLEHMARYRQLALLDNPDPASLMKTTMGLALGMLGANGQVQPLSPDADGMYRLTFGQKVVLTVQNSHPRPVYITLLALNSDFSVQPFYPPPGAVDNRLDANRTLQLGLKGELTVSPPAGRTTVLLIATEQPSDFRSLVMSGLRSLEQQHPLERLLNESATRGLTFAPATPVNDDWTVKRISFYARPA</sequence>
<evidence type="ECO:0000256" key="2">
    <source>
        <dbReference type="SAM" id="Phobius"/>
    </source>
</evidence>
<dbReference type="EMBL" id="BBZA01000143">
    <property type="protein sequence ID" value="GAP63411.1"/>
    <property type="molecule type" value="Genomic_DNA"/>
</dbReference>
<dbReference type="AlphaFoldDB" id="A0A0M8K967"/>